<reference evidence="9 10" key="1">
    <citation type="submission" date="2007-01" db="EMBL/GenBank/DDBJ databases">
        <title>Annotation of the draft genome assembly of Thermosinus carboxydivorans Nor1.</title>
        <authorList>
            <consortium name="US DOE Joint Genome Institute (JGI-ORNL)"/>
            <person name="Larimer F."/>
            <person name="Land M."/>
            <person name="Hauser L."/>
        </authorList>
    </citation>
    <scope>NUCLEOTIDE SEQUENCE [LARGE SCALE GENOMIC DNA]</scope>
    <source>
        <strain evidence="9 10">Nor1</strain>
    </source>
</reference>
<dbReference type="eggNOG" id="COG2063">
    <property type="taxonomic scope" value="Bacteria"/>
</dbReference>
<evidence type="ECO:0000256" key="7">
    <source>
        <dbReference type="HAMAP-Rule" id="MF_00415"/>
    </source>
</evidence>
<evidence type="ECO:0000256" key="2">
    <source>
        <dbReference type="ARBA" id="ARBA00006929"/>
    </source>
</evidence>
<dbReference type="PANTHER" id="PTHR34933:SF1">
    <property type="entry name" value="FLAGELLAR L-RING PROTEIN"/>
    <property type="match status" value="1"/>
</dbReference>
<dbReference type="Proteomes" id="UP000005139">
    <property type="component" value="Unassembled WGS sequence"/>
</dbReference>
<dbReference type="GO" id="GO:0009427">
    <property type="term" value="C:bacterial-type flagellum basal body, distal rod, L ring"/>
    <property type="evidence" value="ECO:0007669"/>
    <property type="project" value="InterPro"/>
</dbReference>
<feature type="chain" id="PRO_5002634961" description="Flagellar L-ring protein" evidence="8">
    <location>
        <begin position="26"/>
        <end position="196"/>
    </location>
</feature>
<dbReference type="AlphaFoldDB" id="A1HRE5"/>
<evidence type="ECO:0000256" key="8">
    <source>
        <dbReference type="SAM" id="SignalP"/>
    </source>
</evidence>
<evidence type="ECO:0000256" key="5">
    <source>
        <dbReference type="ARBA" id="ARBA00023143"/>
    </source>
</evidence>
<evidence type="ECO:0000313" key="9">
    <source>
        <dbReference type="EMBL" id="EAX47460.1"/>
    </source>
</evidence>
<dbReference type="Pfam" id="PF02107">
    <property type="entry name" value="FlgH"/>
    <property type="match status" value="1"/>
</dbReference>
<evidence type="ECO:0000256" key="4">
    <source>
        <dbReference type="ARBA" id="ARBA00023136"/>
    </source>
</evidence>
<dbReference type="GO" id="GO:0003774">
    <property type="term" value="F:cytoskeletal motor activity"/>
    <property type="evidence" value="ECO:0007669"/>
    <property type="project" value="InterPro"/>
</dbReference>
<dbReference type="RefSeq" id="WP_007289604.1">
    <property type="nucleotide sequence ID" value="NZ_AAWL01000010.1"/>
</dbReference>
<organism evidence="9 10">
    <name type="scientific">Thermosinus carboxydivorans Nor1</name>
    <dbReference type="NCBI Taxonomy" id="401526"/>
    <lineage>
        <taxon>Bacteria</taxon>
        <taxon>Bacillati</taxon>
        <taxon>Bacillota</taxon>
        <taxon>Negativicutes</taxon>
        <taxon>Selenomonadales</taxon>
        <taxon>Sporomusaceae</taxon>
        <taxon>Thermosinus</taxon>
    </lineage>
</organism>
<dbReference type="EMBL" id="AAWL01000010">
    <property type="protein sequence ID" value="EAX47460.1"/>
    <property type="molecule type" value="Genomic_DNA"/>
</dbReference>
<keyword evidence="10" id="KW-1185">Reference proteome</keyword>
<comment type="subcellular location">
    <subcellularLocation>
        <location evidence="7">Cell outer membrane</location>
    </subcellularLocation>
    <subcellularLocation>
        <location evidence="7">Bacterial flagellum basal body</location>
    </subcellularLocation>
</comment>
<reference evidence="9 10" key="2">
    <citation type="submission" date="2007-01" db="EMBL/GenBank/DDBJ databases">
        <title>Sequencing of the draft genome and assembly of Thermosinus carboxydivorans Nor1.</title>
        <authorList>
            <consortium name="US DOE Joint Genome Institute (JGI-PGF)"/>
            <person name="Copeland A."/>
            <person name="Lucas S."/>
            <person name="Lapidus A."/>
            <person name="Barry K."/>
            <person name="Glavina del Rio T."/>
            <person name="Dalin E."/>
            <person name="Tice H."/>
            <person name="Bruce D."/>
            <person name="Pitluck S."/>
            <person name="Richardson P."/>
        </authorList>
    </citation>
    <scope>NUCLEOTIDE SEQUENCE [LARGE SCALE GENOMIC DNA]</scope>
    <source>
        <strain evidence="9 10">Nor1</strain>
    </source>
</reference>
<dbReference type="PANTHER" id="PTHR34933">
    <property type="entry name" value="FLAGELLAR L-RING PROTEIN"/>
    <property type="match status" value="1"/>
</dbReference>
<feature type="signal peptide" evidence="8">
    <location>
        <begin position="1"/>
        <end position="25"/>
    </location>
</feature>
<keyword evidence="6 7" id="KW-0998">Cell outer membrane</keyword>
<dbReference type="HAMAP" id="MF_00415">
    <property type="entry name" value="FlgH"/>
    <property type="match status" value="1"/>
</dbReference>
<proteinExistence type="inferred from homology"/>
<evidence type="ECO:0000313" key="10">
    <source>
        <dbReference type="Proteomes" id="UP000005139"/>
    </source>
</evidence>
<comment type="similarity">
    <text evidence="2 7">Belongs to the FlgH family.</text>
</comment>
<gene>
    <name evidence="7" type="primary">flgH</name>
    <name evidence="9" type="ORF">TcarDRAFT_1478</name>
</gene>
<dbReference type="OrthoDB" id="9816119at2"/>
<evidence type="ECO:0000256" key="3">
    <source>
        <dbReference type="ARBA" id="ARBA00022729"/>
    </source>
</evidence>
<dbReference type="GO" id="GO:0071973">
    <property type="term" value="P:bacterial-type flagellum-dependent cell motility"/>
    <property type="evidence" value="ECO:0007669"/>
    <property type="project" value="InterPro"/>
</dbReference>
<keyword evidence="9" id="KW-0966">Cell projection</keyword>
<evidence type="ECO:0000256" key="6">
    <source>
        <dbReference type="ARBA" id="ARBA00023237"/>
    </source>
</evidence>
<protein>
    <recommendedName>
        <fullName evidence="7">Flagellar L-ring protein</fullName>
    </recommendedName>
    <alternativeName>
        <fullName evidence="7">Basal body L-ring protein</fullName>
    </alternativeName>
</protein>
<sequence precursor="true">MGYKAVIILLTAVLMLTVPAEPAAAASLWTDTGPAASMYADRKAHAVGDIITIIISESSSASRTGKAENTKSGKTDLQAGTGIFRWLADASAGYSDSFKTQGTIANSNNVSAKLTVQVVEVKPNGNMVVSGTQSIKQNGEEQRITITGVVRPDDVRADNTVLSTYVADAQIRIDGQGPLARKQRQGVLSQILNILL</sequence>
<comment type="function">
    <text evidence="1 7">Assembles around the rod to form the L-ring and probably protects the motor/basal body from shearing forces during rotation.</text>
</comment>
<name>A1HRE5_9FIRM</name>
<keyword evidence="9" id="KW-0969">Cilium</keyword>
<evidence type="ECO:0000256" key="1">
    <source>
        <dbReference type="ARBA" id="ARBA00002591"/>
    </source>
</evidence>
<keyword evidence="5 7" id="KW-0975">Bacterial flagellum</keyword>
<dbReference type="InterPro" id="IPR000527">
    <property type="entry name" value="Flag_Lring"/>
</dbReference>
<keyword evidence="3 8" id="KW-0732">Signal</keyword>
<keyword evidence="4 7" id="KW-0472">Membrane</keyword>
<dbReference type="GO" id="GO:0009279">
    <property type="term" value="C:cell outer membrane"/>
    <property type="evidence" value="ECO:0007669"/>
    <property type="project" value="UniProtKB-SubCell"/>
</dbReference>
<comment type="caution">
    <text evidence="9">The sequence shown here is derived from an EMBL/GenBank/DDBJ whole genome shotgun (WGS) entry which is preliminary data.</text>
</comment>
<accession>A1HRE5</accession>
<dbReference type="PRINTS" id="PR01008">
    <property type="entry name" value="FLGLRINGFLGH"/>
</dbReference>
<keyword evidence="9" id="KW-0282">Flagellum</keyword>
<comment type="subunit">
    <text evidence="7">The basal body constitutes a major portion of the flagellar organelle and consists of four rings (L,P,S, and M) mounted on a central rod.</text>
</comment>